<dbReference type="Gene3D" id="4.10.1130.20">
    <property type="match status" value="2"/>
</dbReference>
<comment type="caution">
    <text evidence="7">The sequence shown here is derived from an EMBL/GenBank/DDBJ whole genome shotgun (WGS) entry which is preliminary data.</text>
</comment>
<dbReference type="InterPro" id="IPR007052">
    <property type="entry name" value="CS_dom"/>
</dbReference>
<organism evidence="7 8">
    <name type="scientific">Ambispora leptoticha</name>
    <dbReference type="NCBI Taxonomy" id="144679"/>
    <lineage>
        <taxon>Eukaryota</taxon>
        <taxon>Fungi</taxon>
        <taxon>Fungi incertae sedis</taxon>
        <taxon>Mucoromycota</taxon>
        <taxon>Glomeromycotina</taxon>
        <taxon>Glomeromycetes</taxon>
        <taxon>Archaeosporales</taxon>
        <taxon>Ambisporaceae</taxon>
        <taxon>Ambispora</taxon>
    </lineage>
</organism>
<feature type="domain" description="CHORD" evidence="6">
    <location>
        <begin position="4"/>
        <end position="63"/>
    </location>
</feature>
<dbReference type="InterPro" id="IPR039790">
    <property type="entry name" value="CHRD1"/>
</dbReference>
<evidence type="ECO:0000256" key="4">
    <source>
        <dbReference type="SAM" id="MobiDB-lite"/>
    </source>
</evidence>
<dbReference type="Proteomes" id="UP000789508">
    <property type="component" value="Unassembled WGS sequence"/>
</dbReference>
<proteinExistence type="predicted"/>
<dbReference type="Pfam" id="PF04969">
    <property type="entry name" value="CS"/>
    <property type="match status" value="1"/>
</dbReference>
<evidence type="ECO:0000259" key="5">
    <source>
        <dbReference type="PROSITE" id="PS51203"/>
    </source>
</evidence>
<evidence type="ECO:0000259" key="6">
    <source>
        <dbReference type="PROSITE" id="PS51401"/>
    </source>
</evidence>
<dbReference type="PROSITE" id="PS51203">
    <property type="entry name" value="CS"/>
    <property type="match status" value="1"/>
</dbReference>
<dbReference type="CDD" id="cd06466">
    <property type="entry name" value="p23_CS_SGT1_like"/>
    <property type="match status" value="1"/>
</dbReference>
<keyword evidence="3" id="KW-0862">Zinc</keyword>
<dbReference type="PROSITE" id="PS51401">
    <property type="entry name" value="CHORD"/>
    <property type="match status" value="2"/>
</dbReference>
<keyword evidence="1" id="KW-0479">Metal-binding</keyword>
<evidence type="ECO:0000256" key="2">
    <source>
        <dbReference type="ARBA" id="ARBA00022737"/>
    </source>
</evidence>
<feature type="domain" description="CS" evidence="5">
    <location>
        <begin position="233"/>
        <end position="323"/>
    </location>
</feature>
<feature type="region of interest" description="Disordered" evidence="4">
    <location>
        <begin position="60"/>
        <end position="82"/>
    </location>
</feature>
<gene>
    <name evidence="7" type="ORF">ALEPTO_LOCUS3259</name>
</gene>
<dbReference type="SUPFAM" id="SSF49764">
    <property type="entry name" value="HSP20-like chaperones"/>
    <property type="match status" value="1"/>
</dbReference>
<keyword evidence="2" id="KW-0677">Repeat</keyword>
<reference evidence="7" key="1">
    <citation type="submission" date="2021-06" db="EMBL/GenBank/DDBJ databases">
        <authorList>
            <person name="Kallberg Y."/>
            <person name="Tangrot J."/>
            <person name="Rosling A."/>
        </authorList>
    </citation>
    <scope>NUCLEOTIDE SEQUENCE</scope>
    <source>
        <strain evidence="7">FL130A</strain>
    </source>
</reference>
<dbReference type="GO" id="GO:0046872">
    <property type="term" value="F:metal ion binding"/>
    <property type="evidence" value="ECO:0007669"/>
    <property type="project" value="UniProtKB-KW"/>
</dbReference>
<protein>
    <submittedName>
        <fullName evidence="7">9366_t:CDS:1</fullName>
    </submittedName>
</protein>
<dbReference type="InterPro" id="IPR008978">
    <property type="entry name" value="HSP20-like_chaperone"/>
</dbReference>
<feature type="domain" description="CHORD" evidence="6">
    <location>
        <begin position="153"/>
        <end position="218"/>
    </location>
</feature>
<dbReference type="InterPro" id="IPR007051">
    <property type="entry name" value="CHORD_dom"/>
</dbReference>
<accession>A0A9N9EW36</accession>
<evidence type="ECO:0000256" key="1">
    <source>
        <dbReference type="ARBA" id="ARBA00022723"/>
    </source>
</evidence>
<keyword evidence="8" id="KW-1185">Reference proteome</keyword>
<evidence type="ECO:0000256" key="3">
    <source>
        <dbReference type="ARBA" id="ARBA00022833"/>
    </source>
</evidence>
<dbReference type="Pfam" id="PF04968">
    <property type="entry name" value="CHORD"/>
    <property type="match status" value="2"/>
</dbReference>
<dbReference type="PANTHER" id="PTHR46983">
    <property type="entry name" value="CYSTEINE AND HISTIDINE-RICH DOMAIN-CONTAINING PROTEIN 1"/>
    <property type="match status" value="1"/>
</dbReference>
<evidence type="ECO:0000313" key="8">
    <source>
        <dbReference type="Proteomes" id="UP000789508"/>
    </source>
</evidence>
<dbReference type="OrthoDB" id="1898560at2759"/>
<dbReference type="AlphaFoldDB" id="A0A9N9EW36"/>
<dbReference type="EMBL" id="CAJVPS010000586">
    <property type="protein sequence ID" value="CAG8496535.1"/>
    <property type="molecule type" value="Genomic_DNA"/>
</dbReference>
<evidence type="ECO:0000313" key="7">
    <source>
        <dbReference type="EMBL" id="CAG8496535.1"/>
    </source>
</evidence>
<name>A0A9N9EW36_9GLOM</name>
<dbReference type="PANTHER" id="PTHR46983:SF3">
    <property type="entry name" value="CHPADIPLOID STATE MAINTENANCE PROTEIN CHPA"/>
    <property type="match status" value="1"/>
</dbReference>
<sequence>MPVCVHKGCEKTYNEEENHDTACLHHSSPPIFHEGLKGWQCCSTRVDSFDDFLAIPGCTRGRHSDQKPEAVTTTSQKDKSKESVANIPVATRIEDGVEIYDNGSSVSSVGKEFESMTVSSSAATTAADQTKKKAEIIPEEDDPSIPVSPGTKCKRGGCNKTFVDESTSRAEGGAEAECVYHPGSPVFHEGSKGWSCCSRKVLEFDEFLKIRGCKTGKHLFVGSKKEDTQAEEVVQCRHDWYQTTTSIIMSIYAKKVDKEQSSISFRPEEVEVNLKMLDGKRFNEVIPLEYVIDPKDSSFEVLSTKVELKMKKAGSKSKVAPRP</sequence>
<dbReference type="Gene3D" id="2.60.40.790">
    <property type="match status" value="1"/>
</dbReference>